<feature type="compositionally biased region" description="Low complexity" evidence="8">
    <location>
        <begin position="819"/>
        <end position="831"/>
    </location>
</feature>
<dbReference type="PANTHER" id="PTHR40626:SF12">
    <property type="entry name" value="RFEC"/>
    <property type="match status" value="1"/>
</dbReference>
<evidence type="ECO:0000256" key="2">
    <source>
        <dbReference type="ARBA" id="ARBA00022723"/>
    </source>
</evidence>
<dbReference type="PANTHER" id="PTHR40626">
    <property type="entry name" value="MIP31509P"/>
    <property type="match status" value="1"/>
</dbReference>
<protein>
    <recommendedName>
        <fullName evidence="9">C2H2-type domain-containing protein</fullName>
    </recommendedName>
</protein>
<dbReference type="PROSITE" id="PS50157">
    <property type="entry name" value="ZINC_FINGER_C2H2_2"/>
    <property type="match status" value="1"/>
</dbReference>
<evidence type="ECO:0000259" key="9">
    <source>
        <dbReference type="PROSITE" id="PS50157"/>
    </source>
</evidence>
<keyword evidence="11" id="KW-1185">Reference proteome</keyword>
<reference evidence="10" key="1">
    <citation type="journal article" date="2020" name="bioRxiv">
        <title>Whole genome comparisons of ergot fungi reveals the divergence and evolution of species within the genus Claviceps are the result of varying mechanisms driving genome evolution and host range expansion.</title>
        <authorList>
            <person name="Wyka S.A."/>
            <person name="Mondo S.J."/>
            <person name="Liu M."/>
            <person name="Dettman J."/>
            <person name="Nalam V."/>
            <person name="Broders K.D."/>
        </authorList>
    </citation>
    <scope>NUCLEOTIDE SEQUENCE</scope>
    <source>
        <strain evidence="10">CCC 489</strain>
    </source>
</reference>
<evidence type="ECO:0000256" key="3">
    <source>
        <dbReference type="ARBA" id="ARBA00022737"/>
    </source>
</evidence>
<feature type="region of interest" description="Disordered" evidence="8">
    <location>
        <begin position="331"/>
        <end position="404"/>
    </location>
</feature>
<dbReference type="PROSITE" id="PS00028">
    <property type="entry name" value="ZINC_FINGER_C2H2_1"/>
    <property type="match status" value="1"/>
</dbReference>
<feature type="region of interest" description="Disordered" evidence="8">
    <location>
        <begin position="183"/>
        <end position="204"/>
    </location>
</feature>
<dbReference type="GO" id="GO:0000981">
    <property type="term" value="F:DNA-binding transcription factor activity, RNA polymerase II-specific"/>
    <property type="evidence" value="ECO:0007669"/>
    <property type="project" value="InterPro"/>
</dbReference>
<feature type="compositionally biased region" description="Polar residues" evidence="8">
    <location>
        <begin position="74"/>
        <end position="87"/>
    </location>
</feature>
<evidence type="ECO:0000256" key="5">
    <source>
        <dbReference type="ARBA" id="ARBA00022833"/>
    </source>
</evidence>
<gene>
    <name evidence="10" type="ORF">E4U42_006354</name>
</gene>
<keyword evidence="2" id="KW-0479">Metal-binding</keyword>
<evidence type="ECO:0000313" key="10">
    <source>
        <dbReference type="EMBL" id="KAG5929288.1"/>
    </source>
</evidence>
<dbReference type="GO" id="GO:0000978">
    <property type="term" value="F:RNA polymerase II cis-regulatory region sequence-specific DNA binding"/>
    <property type="evidence" value="ECO:0007669"/>
    <property type="project" value="InterPro"/>
</dbReference>
<dbReference type="CDD" id="cd12148">
    <property type="entry name" value="fungal_TF_MHR"/>
    <property type="match status" value="1"/>
</dbReference>
<dbReference type="GO" id="GO:0006351">
    <property type="term" value="P:DNA-templated transcription"/>
    <property type="evidence" value="ECO:0007669"/>
    <property type="project" value="InterPro"/>
</dbReference>
<keyword evidence="5" id="KW-0862">Zinc</keyword>
<feature type="domain" description="C2H2-type" evidence="9">
    <location>
        <begin position="214"/>
        <end position="241"/>
    </location>
</feature>
<dbReference type="AlphaFoldDB" id="A0A8K0JB58"/>
<feature type="region of interest" description="Disordered" evidence="8">
    <location>
        <begin position="815"/>
        <end position="836"/>
    </location>
</feature>
<dbReference type="InterPro" id="IPR036236">
    <property type="entry name" value="Znf_C2H2_sf"/>
</dbReference>
<dbReference type="InterPro" id="IPR013087">
    <property type="entry name" value="Znf_C2H2_type"/>
</dbReference>
<evidence type="ECO:0000256" key="8">
    <source>
        <dbReference type="SAM" id="MobiDB-lite"/>
    </source>
</evidence>
<feature type="compositionally biased region" description="Low complexity" evidence="8">
    <location>
        <begin position="47"/>
        <end position="73"/>
    </location>
</feature>
<dbReference type="Proteomes" id="UP000811619">
    <property type="component" value="Unassembled WGS sequence"/>
</dbReference>
<proteinExistence type="predicted"/>
<evidence type="ECO:0000256" key="4">
    <source>
        <dbReference type="ARBA" id="ARBA00022771"/>
    </source>
</evidence>
<dbReference type="GO" id="GO:0000785">
    <property type="term" value="C:chromatin"/>
    <property type="evidence" value="ECO:0007669"/>
    <property type="project" value="TreeGrafter"/>
</dbReference>
<feature type="region of interest" description="Disordered" evidence="8">
    <location>
        <begin position="419"/>
        <end position="448"/>
    </location>
</feature>
<keyword evidence="4 7" id="KW-0863">Zinc-finger</keyword>
<dbReference type="SMART" id="SM00355">
    <property type="entry name" value="ZnF_C2H2"/>
    <property type="match status" value="2"/>
</dbReference>
<feature type="compositionally biased region" description="Low complexity" evidence="8">
    <location>
        <begin position="370"/>
        <end position="382"/>
    </location>
</feature>
<sequence length="961" mass="102896">MDGSQYPTNGINGTSGAQTYPSPTAISPNQLQTGSPLPQTLPPLQPPTAAMQPLYGSHPHTPRTPGTPNTPNSATNLPSYQNTSQPASRPAVYSMAQNPYPPNQGYGTMPQTTTASSHPQPIAPAPQGGRAPPVLRPMPPGGLMAQPGVSSPYGHGSLMQPNTVLGEGDHPTHVVGSQGRRGILPSAPGRPAAPTAGNGAKSNIIPVKDADGKFPCPHCTKTYLHAKHLKRHLLRHTGDRPYMCVLCRDTFSRSDILKRHFQKCSIRRGNPTGASHLSHPQAHVKKNAQAQKAAGLGNEGDMQHLNGLNNLSADGMVHPFGMVPVSDGMNNMAGDHQNHLSRSSSHGGHQDRNNMAPSMGAPQPYGANVSNSMNNQQMSNYSLPPGQNGMPMYGGSNGNQQSGLDWSQMFQAGAHQSLNNNLFHSPNRGQTQIAAKTGPNHDSGATDCSSSDPVCHSLWGIPTNIQKSYTQLSNQILNFLYPPNEAIDPTLTGMNLYFSPDNTKDFIDQYIHFHQHIPIVHPNTLRIIDAHPGLAACMCCIGACYSKRVALPDVREMMEALWAAMERDCRVMSKDSMHDADIAEATESSIEELQAVLLTSILHLVNGTTQQRQRAVGMSPMLAAQARRLGLLGLSSDPSVYSVLHHLAPDEISTTKVDQFDWATWVGQELRIRLMHALFAFDTMVELLSPPAAAQYDPSEIQVPLPCGDETWRAASAAECTEALGLGPLPRDSTQAGMAEDAQRVPQPAVHIARQVLLADGVQIKPGALSVLGKTMLGMVMIATIRSAHRFGTITQAHAKNDLLALDWVAPCAGPPQSPSSSSGAESPGNSTLDAKKRSMLVQATDKLANIWEARAEQGSPRSKDQAVMCIGAALPSIARCALLHRELSRTKASDDEILATCRVLEAVYTQLSTHDGIGNEGKADQTHEAAKSSTGKEEYKLDLIRIFGPASQELDNSGTV</sequence>
<comment type="caution">
    <text evidence="10">The sequence shown here is derived from an EMBL/GenBank/DDBJ whole genome shotgun (WGS) entry which is preliminary data.</text>
</comment>
<evidence type="ECO:0000256" key="6">
    <source>
        <dbReference type="ARBA" id="ARBA00023242"/>
    </source>
</evidence>
<organism evidence="10 11">
    <name type="scientific">Claviceps africana</name>
    <dbReference type="NCBI Taxonomy" id="83212"/>
    <lineage>
        <taxon>Eukaryota</taxon>
        <taxon>Fungi</taxon>
        <taxon>Dikarya</taxon>
        <taxon>Ascomycota</taxon>
        <taxon>Pezizomycotina</taxon>
        <taxon>Sordariomycetes</taxon>
        <taxon>Hypocreomycetidae</taxon>
        <taxon>Hypocreales</taxon>
        <taxon>Clavicipitaceae</taxon>
        <taxon>Claviceps</taxon>
    </lineage>
</organism>
<dbReference type="Pfam" id="PF04082">
    <property type="entry name" value="Fungal_trans"/>
    <property type="match status" value="1"/>
</dbReference>
<evidence type="ECO:0000256" key="7">
    <source>
        <dbReference type="PROSITE-ProRule" id="PRU00042"/>
    </source>
</evidence>
<dbReference type="OrthoDB" id="9439903at2759"/>
<name>A0A8K0JB58_9HYPO</name>
<dbReference type="EMBL" id="SRPY01000064">
    <property type="protein sequence ID" value="KAG5929288.1"/>
    <property type="molecule type" value="Genomic_DNA"/>
</dbReference>
<accession>A0A8K0JB58</accession>
<evidence type="ECO:0000313" key="11">
    <source>
        <dbReference type="Proteomes" id="UP000811619"/>
    </source>
</evidence>
<feature type="region of interest" description="Disordered" evidence="8">
    <location>
        <begin position="1"/>
        <end position="141"/>
    </location>
</feature>
<evidence type="ECO:0000256" key="1">
    <source>
        <dbReference type="ARBA" id="ARBA00004123"/>
    </source>
</evidence>
<feature type="compositionally biased region" description="Polar residues" evidence="8">
    <location>
        <begin position="105"/>
        <end position="119"/>
    </location>
</feature>
<dbReference type="GO" id="GO:0005634">
    <property type="term" value="C:nucleus"/>
    <property type="evidence" value="ECO:0007669"/>
    <property type="project" value="UniProtKB-SubCell"/>
</dbReference>
<feature type="compositionally biased region" description="Polar residues" evidence="8">
    <location>
        <begin position="419"/>
        <end position="434"/>
    </location>
</feature>
<comment type="subcellular location">
    <subcellularLocation>
        <location evidence="1">Nucleus</location>
    </subcellularLocation>
</comment>
<keyword evidence="3" id="KW-0677">Repeat</keyword>
<dbReference type="SUPFAM" id="SSF57667">
    <property type="entry name" value="beta-beta-alpha zinc fingers"/>
    <property type="match status" value="1"/>
</dbReference>
<dbReference type="Gene3D" id="3.30.160.60">
    <property type="entry name" value="Classic Zinc Finger"/>
    <property type="match status" value="2"/>
</dbReference>
<dbReference type="GO" id="GO:0008270">
    <property type="term" value="F:zinc ion binding"/>
    <property type="evidence" value="ECO:0007669"/>
    <property type="project" value="UniProtKB-KW"/>
</dbReference>
<dbReference type="InterPro" id="IPR007219">
    <property type="entry name" value="XnlR_reg_dom"/>
</dbReference>
<keyword evidence="6" id="KW-0539">Nucleus</keyword>
<feature type="compositionally biased region" description="Polar residues" evidence="8">
    <location>
        <begin position="1"/>
        <end position="29"/>
    </location>
</feature>
<dbReference type="InterPro" id="IPR051059">
    <property type="entry name" value="VerF-like"/>
</dbReference>